<evidence type="ECO:0000313" key="2">
    <source>
        <dbReference type="Proteomes" id="UP001054252"/>
    </source>
</evidence>
<keyword evidence="2" id="KW-1185">Reference proteome</keyword>
<dbReference type="AlphaFoldDB" id="A0AAV5JT65"/>
<dbReference type="EMBL" id="BPVZ01000043">
    <property type="protein sequence ID" value="GKV15320.1"/>
    <property type="molecule type" value="Genomic_DNA"/>
</dbReference>
<name>A0AAV5JT65_9ROSI</name>
<organism evidence="1 2">
    <name type="scientific">Rubroshorea leprosula</name>
    <dbReference type="NCBI Taxonomy" id="152421"/>
    <lineage>
        <taxon>Eukaryota</taxon>
        <taxon>Viridiplantae</taxon>
        <taxon>Streptophyta</taxon>
        <taxon>Embryophyta</taxon>
        <taxon>Tracheophyta</taxon>
        <taxon>Spermatophyta</taxon>
        <taxon>Magnoliopsida</taxon>
        <taxon>eudicotyledons</taxon>
        <taxon>Gunneridae</taxon>
        <taxon>Pentapetalae</taxon>
        <taxon>rosids</taxon>
        <taxon>malvids</taxon>
        <taxon>Malvales</taxon>
        <taxon>Dipterocarpaceae</taxon>
        <taxon>Rubroshorea</taxon>
    </lineage>
</organism>
<protein>
    <submittedName>
        <fullName evidence="1">Uncharacterized protein</fullName>
    </submittedName>
</protein>
<gene>
    <name evidence="1" type="ORF">SLEP1_g26117</name>
</gene>
<sequence>MLPPQTNQQLRSPAIIGTSSAIIPFYTLHPLVAAPLCSPLLLYQACALVAVLSPDP</sequence>
<comment type="caution">
    <text evidence="1">The sequence shown here is derived from an EMBL/GenBank/DDBJ whole genome shotgun (WGS) entry which is preliminary data.</text>
</comment>
<proteinExistence type="predicted"/>
<reference evidence="1 2" key="1">
    <citation type="journal article" date="2021" name="Commun. Biol.">
        <title>The genome of Shorea leprosula (Dipterocarpaceae) highlights the ecological relevance of drought in aseasonal tropical rainforests.</title>
        <authorList>
            <person name="Ng K.K.S."/>
            <person name="Kobayashi M.J."/>
            <person name="Fawcett J.A."/>
            <person name="Hatakeyama M."/>
            <person name="Paape T."/>
            <person name="Ng C.H."/>
            <person name="Ang C.C."/>
            <person name="Tnah L.H."/>
            <person name="Lee C.T."/>
            <person name="Nishiyama T."/>
            <person name="Sese J."/>
            <person name="O'Brien M.J."/>
            <person name="Copetti D."/>
            <person name="Mohd Noor M.I."/>
            <person name="Ong R.C."/>
            <person name="Putra M."/>
            <person name="Sireger I.Z."/>
            <person name="Indrioko S."/>
            <person name="Kosugi Y."/>
            <person name="Izuno A."/>
            <person name="Isagi Y."/>
            <person name="Lee S.L."/>
            <person name="Shimizu K.K."/>
        </authorList>
    </citation>
    <scope>NUCLEOTIDE SEQUENCE [LARGE SCALE GENOMIC DNA]</scope>
    <source>
        <strain evidence="1">214</strain>
    </source>
</reference>
<dbReference type="Proteomes" id="UP001054252">
    <property type="component" value="Unassembled WGS sequence"/>
</dbReference>
<evidence type="ECO:0000313" key="1">
    <source>
        <dbReference type="EMBL" id="GKV15320.1"/>
    </source>
</evidence>
<accession>A0AAV5JT65</accession>